<keyword evidence="3" id="KW-1185">Reference proteome</keyword>
<reference evidence="2 3" key="1">
    <citation type="submission" date="2019-06" db="EMBL/GenBank/DDBJ databases">
        <title>WGS assembly of Gossypium darwinii.</title>
        <authorList>
            <person name="Chen Z.J."/>
            <person name="Sreedasyam A."/>
            <person name="Ando A."/>
            <person name="Song Q."/>
            <person name="De L."/>
            <person name="Hulse-Kemp A."/>
            <person name="Ding M."/>
            <person name="Ye W."/>
            <person name="Kirkbride R."/>
            <person name="Jenkins J."/>
            <person name="Plott C."/>
            <person name="Lovell J."/>
            <person name="Lin Y.-M."/>
            <person name="Vaughn R."/>
            <person name="Liu B."/>
            <person name="Li W."/>
            <person name="Simpson S."/>
            <person name="Scheffler B."/>
            <person name="Saski C."/>
            <person name="Grover C."/>
            <person name="Hu G."/>
            <person name="Conover J."/>
            <person name="Carlson J."/>
            <person name="Shu S."/>
            <person name="Boston L."/>
            <person name="Williams M."/>
            <person name="Peterson D."/>
            <person name="Mcgee K."/>
            <person name="Jones D."/>
            <person name="Wendel J."/>
            <person name="Stelly D."/>
            <person name="Grimwood J."/>
            <person name="Schmutz J."/>
        </authorList>
    </citation>
    <scope>NUCLEOTIDE SEQUENCE [LARGE SCALE GENOMIC DNA]</scope>
    <source>
        <strain evidence="2">1808015.09</strain>
    </source>
</reference>
<evidence type="ECO:0000313" key="2">
    <source>
        <dbReference type="EMBL" id="TYG61877.1"/>
    </source>
</evidence>
<protein>
    <submittedName>
        <fullName evidence="2">Uncharacterized protein</fullName>
    </submittedName>
</protein>
<evidence type="ECO:0000313" key="3">
    <source>
        <dbReference type="Proteomes" id="UP000323506"/>
    </source>
</evidence>
<evidence type="ECO:0000256" key="1">
    <source>
        <dbReference type="SAM" id="Phobius"/>
    </source>
</evidence>
<organism evidence="2 3">
    <name type="scientific">Gossypium darwinii</name>
    <name type="common">Darwin's cotton</name>
    <name type="synonym">Gossypium barbadense var. darwinii</name>
    <dbReference type="NCBI Taxonomy" id="34276"/>
    <lineage>
        <taxon>Eukaryota</taxon>
        <taxon>Viridiplantae</taxon>
        <taxon>Streptophyta</taxon>
        <taxon>Embryophyta</taxon>
        <taxon>Tracheophyta</taxon>
        <taxon>Spermatophyta</taxon>
        <taxon>Magnoliopsida</taxon>
        <taxon>eudicotyledons</taxon>
        <taxon>Gunneridae</taxon>
        <taxon>Pentapetalae</taxon>
        <taxon>rosids</taxon>
        <taxon>malvids</taxon>
        <taxon>Malvales</taxon>
        <taxon>Malvaceae</taxon>
        <taxon>Malvoideae</taxon>
        <taxon>Gossypium</taxon>
    </lineage>
</organism>
<name>A0A5D2BX77_GOSDA</name>
<dbReference type="AlphaFoldDB" id="A0A5D2BX77"/>
<proteinExistence type="predicted"/>
<sequence>MSTTRSGTSPGISLGSMNRINLDGSNVGATCFIRRGILSDPPERCCCINMYSNSNVQGSNSSVLLGSNVRIKNSGVHLYFGDLKLGEEPRSTSRRAAEFGTIVLLPLLLFLCLLSSLLMRW</sequence>
<dbReference type="EMBL" id="CM017707">
    <property type="protein sequence ID" value="TYG61877.1"/>
    <property type="molecule type" value="Genomic_DNA"/>
</dbReference>
<keyword evidence="1" id="KW-0472">Membrane</keyword>
<feature type="transmembrane region" description="Helical" evidence="1">
    <location>
        <begin position="99"/>
        <end position="119"/>
    </location>
</feature>
<keyword evidence="1" id="KW-0812">Transmembrane</keyword>
<gene>
    <name evidence="2" type="ORF">ES288_D07G184000v1</name>
</gene>
<keyword evidence="1" id="KW-1133">Transmembrane helix</keyword>
<dbReference type="Proteomes" id="UP000323506">
    <property type="component" value="Chromosome D07"/>
</dbReference>
<accession>A0A5D2BX77</accession>